<dbReference type="InterPro" id="IPR050482">
    <property type="entry name" value="Sensor_HK_TwoCompSys"/>
</dbReference>
<proteinExistence type="predicted"/>
<evidence type="ECO:0000256" key="1">
    <source>
        <dbReference type="ARBA" id="ARBA00000085"/>
    </source>
</evidence>
<evidence type="ECO:0000256" key="4">
    <source>
        <dbReference type="ARBA" id="ARBA00022679"/>
    </source>
</evidence>
<evidence type="ECO:0000256" key="5">
    <source>
        <dbReference type="ARBA" id="ARBA00022741"/>
    </source>
</evidence>
<dbReference type="InterPro" id="IPR003594">
    <property type="entry name" value="HATPase_dom"/>
</dbReference>
<evidence type="ECO:0000259" key="10">
    <source>
        <dbReference type="PROSITE" id="PS50109"/>
    </source>
</evidence>
<feature type="transmembrane region" description="Helical" evidence="9">
    <location>
        <begin position="248"/>
        <end position="270"/>
    </location>
</feature>
<evidence type="ECO:0000313" key="11">
    <source>
        <dbReference type="EMBL" id="SHK48405.1"/>
    </source>
</evidence>
<dbReference type="PANTHER" id="PTHR24421:SF10">
    <property type="entry name" value="NITRATE_NITRITE SENSOR PROTEIN NARQ"/>
    <property type="match status" value="1"/>
</dbReference>
<gene>
    <name evidence="11" type="ORF">SAMN04488028_105161</name>
</gene>
<keyword evidence="9" id="KW-0812">Transmembrane</keyword>
<evidence type="ECO:0000256" key="7">
    <source>
        <dbReference type="ARBA" id="ARBA00022840"/>
    </source>
</evidence>
<dbReference type="GO" id="GO:0005524">
    <property type="term" value="F:ATP binding"/>
    <property type="evidence" value="ECO:0007669"/>
    <property type="project" value="UniProtKB-KW"/>
</dbReference>
<evidence type="ECO:0000256" key="9">
    <source>
        <dbReference type="SAM" id="Phobius"/>
    </source>
</evidence>
<keyword evidence="3" id="KW-0597">Phosphoprotein</keyword>
<organism evidence="11 12">
    <name type="scientific">Reichenbachiella agariperforans</name>
    <dbReference type="NCBI Taxonomy" id="156994"/>
    <lineage>
        <taxon>Bacteria</taxon>
        <taxon>Pseudomonadati</taxon>
        <taxon>Bacteroidota</taxon>
        <taxon>Cytophagia</taxon>
        <taxon>Cytophagales</taxon>
        <taxon>Reichenbachiellaceae</taxon>
        <taxon>Reichenbachiella</taxon>
    </lineage>
</organism>
<keyword evidence="7" id="KW-0067">ATP-binding</keyword>
<feature type="transmembrane region" description="Helical" evidence="9">
    <location>
        <begin position="12"/>
        <end position="31"/>
    </location>
</feature>
<dbReference type="CDD" id="cd16917">
    <property type="entry name" value="HATPase_UhpB-NarQ-NarX-like"/>
    <property type="match status" value="1"/>
</dbReference>
<dbReference type="PANTHER" id="PTHR24421">
    <property type="entry name" value="NITRATE/NITRITE SENSOR PROTEIN NARX-RELATED"/>
    <property type="match status" value="1"/>
</dbReference>
<evidence type="ECO:0000313" key="12">
    <source>
        <dbReference type="Proteomes" id="UP000184474"/>
    </source>
</evidence>
<name>A0A1M6SUN2_REIAG</name>
<dbReference type="EC" id="2.7.13.3" evidence="2"/>
<dbReference type="Pfam" id="PF02518">
    <property type="entry name" value="HATPase_c"/>
    <property type="match status" value="1"/>
</dbReference>
<evidence type="ECO:0000256" key="2">
    <source>
        <dbReference type="ARBA" id="ARBA00012438"/>
    </source>
</evidence>
<keyword evidence="4" id="KW-0808">Transferase</keyword>
<dbReference type="InterPro" id="IPR011712">
    <property type="entry name" value="Sig_transdc_His_kin_sub3_dim/P"/>
</dbReference>
<dbReference type="GO" id="GO:0046983">
    <property type="term" value="F:protein dimerization activity"/>
    <property type="evidence" value="ECO:0007669"/>
    <property type="project" value="InterPro"/>
</dbReference>
<protein>
    <recommendedName>
        <fullName evidence="2">histidine kinase</fullName>
        <ecNumber evidence="2">2.7.13.3</ecNumber>
    </recommendedName>
</protein>
<keyword evidence="5" id="KW-0547">Nucleotide-binding</keyword>
<reference evidence="12" key="1">
    <citation type="submission" date="2016-11" db="EMBL/GenBank/DDBJ databases">
        <authorList>
            <person name="Varghese N."/>
            <person name="Submissions S."/>
        </authorList>
    </citation>
    <scope>NUCLEOTIDE SEQUENCE [LARGE SCALE GENOMIC DNA]</scope>
    <source>
        <strain evidence="12">DSM 26134</strain>
    </source>
</reference>
<dbReference type="InterPro" id="IPR005467">
    <property type="entry name" value="His_kinase_dom"/>
</dbReference>
<dbReference type="Gene3D" id="6.10.340.10">
    <property type="match status" value="1"/>
</dbReference>
<feature type="domain" description="Histidine kinase" evidence="10">
    <location>
        <begin position="383"/>
        <end position="570"/>
    </location>
</feature>
<keyword evidence="6 11" id="KW-0418">Kinase</keyword>
<dbReference type="EMBL" id="FRAA01000005">
    <property type="protein sequence ID" value="SHK48405.1"/>
    <property type="molecule type" value="Genomic_DNA"/>
</dbReference>
<dbReference type="Gene3D" id="3.30.565.10">
    <property type="entry name" value="Histidine kinase-like ATPase, C-terminal domain"/>
    <property type="match status" value="1"/>
</dbReference>
<evidence type="ECO:0000256" key="8">
    <source>
        <dbReference type="ARBA" id="ARBA00023012"/>
    </source>
</evidence>
<comment type="catalytic activity">
    <reaction evidence="1">
        <text>ATP + protein L-histidine = ADP + protein N-phospho-L-histidine.</text>
        <dbReference type="EC" id="2.7.13.3"/>
    </reaction>
</comment>
<dbReference type="SUPFAM" id="SSF55874">
    <property type="entry name" value="ATPase domain of HSP90 chaperone/DNA topoisomerase II/histidine kinase"/>
    <property type="match status" value="1"/>
</dbReference>
<dbReference type="Gene3D" id="1.20.5.1930">
    <property type="match status" value="1"/>
</dbReference>
<dbReference type="PROSITE" id="PS50109">
    <property type="entry name" value="HIS_KIN"/>
    <property type="match status" value="1"/>
</dbReference>
<keyword evidence="9" id="KW-0472">Membrane</keyword>
<dbReference type="Proteomes" id="UP000184474">
    <property type="component" value="Unassembled WGS sequence"/>
</dbReference>
<evidence type="ECO:0000256" key="6">
    <source>
        <dbReference type="ARBA" id="ARBA00022777"/>
    </source>
</evidence>
<sequence>MKSISIRLWTTIMINMLILLTVSAVSIFFYMQFQQALNDRVLLHLASIKNLKCVQIEHYLNGEWDRFEEEISNELLLGLERKNHTYTRDPEGYLCEEFSFGQQDVVSGIYDVSRCDEDGEIKLAFVKKLDDGGYILDARKIPRIQEILLERTGMGQSGETYLVGVDSSLRSVSRFFPGERPPDIHAHTQGVVSSLAGKDSTGVFKDYRGVEVYSAYQKIEVSNLNWGILSEIDLREVNQPLQSLRIKLLMITILVSIMSIALSFFLTDIFSKPLIKMRNLLNGMSKGEYDVTFNKYYPALEINQMFIALDELKNSINGAIQFSHEIGRMNLGANHKLSGESDVLGKSLILMQKRLIEFKKMEEQNRLLSKQSLITGQENERKRLSRELHDGLGPMLTTLKMSVQSANLEGEDKYRIKKIVDDTIVAIRGMSYNLMPHSLIDFGVGKALENFVEMMRKSSSLDIQYVNTTTHDEEKLTPELNICVFRVCQELINNTLKHAEATRVRMSLTEFEDKLSLYYFDNGKGFVVDEAKLGSGLRNIRERIEVFKGYFTIHSDAEGTEVEVELPIGERIDEN</sequence>
<dbReference type="InterPro" id="IPR036890">
    <property type="entry name" value="HATPase_C_sf"/>
</dbReference>
<keyword evidence="12" id="KW-1185">Reference proteome</keyword>
<accession>A0A1M6SUN2</accession>
<dbReference type="AlphaFoldDB" id="A0A1M6SUN2"/>
<dbReference type="RefSeq" id="WP_084190562.1">
    <property type="nucleotide sequence ID" value="NZ_FRAA01000005.1"/>
</dbReference>
<keyword evidence="8" id="KW-0902">Two-component regulatory system</keyword>
<keyword evidence="9" id="KW-1133">Transmembrane helix</keyword>
<dbReference type="Pfam" id="PF07730">
    <property type="entry name" value="HisKA_3"/>
    <property type="match status" value="1"/>
</dbReference>
<evidence type="ECO:0000256" key="3">
    <source>
        <dbReference type="ARBA" id="ARBA00022553"/>
    </source>
</evidence>
<dbReference type="GO" id="GO:0000155">
    <property type="term" value="F:phosphorelay sensor kinase activity"/>
    <property type="evidence" value="ECO:0007669"/>
    <property type="project" value="InterPro"/>
</dbReference>
<dbReference type="STRING" id="156994.SAMN04488028_105161"/>
<dbReference type="GO" id="GO:0016020">
    <property type="term" value="C:membrane"/>
    <property type="evidence" value="ECO:0007669"/>
    <property type="project" value="InterPro"/>
</dbReference>